<organism evidence="1 2">
    <name type="scientific">Clostridium nitritogenes</name>
    <dbReference type="NCBI Taxonomy" id="83340"/>
    <lineage>
        <taxon>Bacteria</taxon>
        <taxon>Bacillati</taxon>
        <taxon>Bacillota</taxon>
        <taxon>Clostridia</taxon>
        <taxon>Eubacteriales</taxon>
        <taxon>Clostridiaceae</taxon>
        <taxon>Clostridium</taxon>
    </lineage>
</organism>
<gene>
    <name evidence="1" type="ORF">GCM10008916_12660</name>
</gene>
<evidence type="ECO:0000313" key="1">
    <source>
        <dbReference type="EMBL" id="GAA0857736.1"/>
    </source>
</evidence>
<sequence length="272" mass="31298">MTKIEMDKKSFEKENIRFRAYAGDLLKTNKRDFHNKVKIFFEFINESNLIKEFIDNNITTDYDIIEAIKTRSFSYPASFIISSNKQEAISFSYQMLKFCAECKNERELLSVYIHYSGKSYYDEMVKAFNNHISKVLIDAISLYFQERRVDMKEDGNIVINVNGNGGQVIYGSDNSQITANQNNNFDSKDDLNKLFEDLKKDLLSINIDKDEKEDLIEATELAIETSKSYKPKKTIIKTAINGLKGLIKLSGLSVTFINNTNSLIEGFNKIIN</sequence>
<evidence type="ECO:0000313" key="2">
    <source>
        <dbReference type="Proteomes" id="UP001501764"/>
    </source>
</evidence>
<accession>A0ABN1LLU8</accession>
<keyword evidence="2" id="KW-1185">Reference proteome</keyword>
<dbReference type="Proteomes" id="UP001501764">
    <property type="component" value="Unassembled WGS sequence"/>
</dbReference>
<reference evidence="1 2" key="1">
    <citation type="journal article" date="2019" name="Int. J. Syst. Evol. Microbiol.">
        <title>The Global Catalogue of Microorganisms (GCM) 10K type strain sequencing project: providing services to taxonomists for standard genome sequencing and annotation.</title>
        <authorList>
            <consortium name="The Broad Institute Genomics Platform"/>
            <consortium name="The Broad Institute Genome Sequencing Center for Infectious Disease"/>
            <person name="Wu L."/>
            <person name="Ma J."/>
        </authorList>
    </citation>
    <scope>NUCLEOTIDE SEQUENCE [LARGE SCALE GENOMIC DNA]</scope>
    <source>
        <strain evidence="1 2">JCM 6485</strain>
    </source>
</reference>
<protein>
    <submittedName>
        <fullName evidence="1">Uncharacterized protein</fullName>
    </submittedName>
</protein>
<dbReference type="EMBL" id="BAAACO010000001">
    <property type="protein sequence ID" value="GAA0857736.1"/>
    <property type="molecule type" value="Genomic_DNA"/>
</dbReference>
<name>A0ABN1LLU8_9CLOT</name>
<proteinExistence type="predicted"/>
<comment type="caution">
    <text evidence="1">The sequence shown here is derived from an EMBL/GenBank/DDBJ whole genome shotgun (WGS) entry which is preliminary data.</text>
</comment>